<dbReference type="PROSITE" id="PS50294">
    <property type="entry name" value="WD_REPEATS_REGION"/>
    <property type="match status" value="5"/>
</dbReference>
<organism evidence="6 7">
    <name type="scientific">Clunio marinus</name>
    <dbReference type="NCBI Taxonomy" id="568069"/>
    <lineage>
        <taxon>Eukaryota</taxon>
        <taxon>Metazoa</taxon>
        <taxon>Ecdysozoa</taxon>
        <taxon>Arthropoda</taxon>
        <taxon>Hexapoda</taxon>
        <taxon>Insecta</taxon>
        <taxon>Pterygota</taxon>
        <taxon>Neoptera</taxon>
        <taxon>Endopterygota</taxon>
        <taxon>Diptera</taxon>
        <taxon>Nematocera</taxon>
        <taxon>Chironomoidea</taxon>
        <taxon>Chironomidae</taxon>
        <taxon>Clunio</taxon>
    </lineage>
</organism>
<dbReference type="PRINTS" id="PR00320">
    <property type="entry name" value="GPROTEINBRPT"/>
</dbReference>
<dbReference type="InterPro" id="IPR019775">
    <property type="entry name" value="WD40_repeat_CS"/>
</dbReference>
<keyword evidence="2" id="KW-0677">Repeat</keyword>
<keyword evidence="1 4" id="KW-0853">WD repeat</keyword>
<dbReference type="OrthoDB" id="407922at2759"/>
<dbReference type="GO" id="GO:0030490">
    <property type="term" value="P:maturation of SSU-rRNA"/>
    <property type="evidence" value="ECO:0007669"/>
    <property type="project" value="TreeGrafter"/>
</dbReference>
<evidence type="ECO:0000259" key="5">
    <source>
        <dbReference type="Pfam" id="PF04003"/>
    </source>
</evidence>
<dbReference type="Gene3D" id="2.130.10.10">
    <property type="entry name" value="YVTN repeat-like/Quinoprotein amine dehydrogenase"/>
    <property type="match status" value="3"/>
</dbReference>
<dbReference type="PANTHER" id="PTHR19853:SF0">
    <property type="entry name" value="WD REPEAT-CONTAINING PROTEIN 3"/>
    <property type="match status" value="1"/>
</dbReference>
<dbReference type="InterPro" id="IPR007148">
    <property type="entry name" value="SSU_processome_Utp12"/>
</dbReference>
<dbReference type="Pfam" id="PF04003">
    <property type="entry name" value="Utp12"/>
    <property type="match status" value="1"/>
</dbReference>
<dbReference type="PROSITE" id="PS00678">
    <property type="entry name" value="WD_REPEATS_1"/>
    <property type="match status" value="1"/>
</dbReference>
<gene>
    <name evidence="6" type="ORF">CLUMA_CG006559</name>
</gene>
<feature type="repeat" description="WD" evidence="4">
    <location>
        <begin position="461"/>
        <end position="495"/>
    </location>
</feature>
<accession>A0A1J1HY36</accession>
<proteinExistence type="inferred from homology"/>
<feature type="repeat" description="WD" evidence="4">
    <location>
        <begin position="601"/>
        <end position="642"/>
    </location>
</feature>
<dbReference type="Pfam" id="PF25172">
    <property type="entry name" value="Beta-prop_WDR3_2nd"/>
    <property type="match status" value="1"/>
</dbReference>
<dbReference type="FunFam" id="2.130.10.10:FF:000755">
    <property type="entry name" value="WD repeat-containing protein 3"/>
    <property type="match status" value="1"/>
</dbReference>
<dbReference type="PANTHER" id="PTHR19853">
    <property type="entry name" value="WD REPEAT CONTAINING PROTEIN 3 WDR3"/>
    <property type="match status" value="1"/>
</dbReference>
<dbReference type="PROSITE" id="PS50082">
    <property type="entry name" value="WD_REPEATS_2"/>
    <property type="match status" value="6"/>
</dbReference>
<evidence type="ECO:0000256" key="4">
    <source>
        <dbReference type="PROSITE-ProRule" id="PRU00221"/>
    </source>
</evidence>
<comment type="similarity">
    <text evidence="3">Belongs to the WD repeat WDR3/UTP12 family.</text>
</comment>
<dbReference type="GO" id="GO:0030515">
    <property type="term" value="F:snoRNA binding"/>
    <property type="evidence" value="ECO:0007669"/>
    <property type="project" value="TreeGrafter"/>
</dbReference>
<evidence type="ECO:0000313" key="7">
    <source>
        <dbReference type="Proteomes" id="UP000183832"/>
    </source>
</evidence>
<dbReference type="STRING" id="568069.A0A1J1HY36"/>
<keyword evidence="7" id="KW-1185">Reference proteome</keyword>
<feature type="domain" description="Small-subunit processome Utp12" evidence="5">
    <location>
        <begin position="762"/>
        <end position="864"/>
    </location>
</feature>
<name>A0A1J1HY36_9DIPT</name>
<feature type="repeat" description="WD" evidence="4">
    <location>
        <begin position="144"/>
        <end position="186"/>
    </location>
</feature>
<dbReference type="CDD" id="cd00200">
    <property type="entry name" value="WD40"/>
    <property type="match status" value="1"/>
</dbReference>
<dbReference type="GO" id="GO:0034388">
    <property type="term" value="C:Pwp2p-containing subcomplex of 90S preribosome"/>
    <property type="evidence" value="ECO:0007669"/>
    <property type="project" value="TreeGrafter"/>
</dbReference>
<dbReference type="Proteomes" id="UP000183832">
    <property type="component" value="Unassembled WGS sequence"/>
</dbReference>
<dbReference type="InterPro" id="IPR001680">
    <property type="entry name" value="WD40_rpt"/>
</dbReference>
<dbReference type="InterPro" id="IPR015943">
    <property type="entry name" value="WD40/YVTN_repeat-like_dom_sf"/>
</dbReference>
<dbReference type="Pfam" id="PF25173">
    <property type="entry name" value="Beta-prop_WDR3_1st"/>
    <property type="match status" value="1"/>
</dbReference>
<protein>
    <submittedName>
        <fullName evidence="6">CLUMA_CG006559, isoform A</fullName>
    </submittedName>
</protein>
<evidence type="ECO:0000256" key="2">
    <source>
        <dbReference type="ARBA" id="ARBA00022737"/>
    </source>
</evidence>
<evidence type="ECO:0000313" key="6">
    <source>
        <dbReference type="EMBL" id="CRK93008.1"/>
    </source>
</evidence>
<dbReference type="SMART" id="SM00320">
    <property type="entry name" value="WD40"/>
    <property type="match status" value="12"/>
</dbReference>
<sequence>MVLTKQYLKYNYLSTFNIIASARSNGVLVDFNDIRGRYFASAAVENVIIWDLRTGDKIAELSNNNNEEVTYLEVFENKLAVGYQNGRVALFNLKTQSLECTLPLHRTAISYLKFDGTGTKLLSGGLDNDVVVTDTIDHIGKQRLCGHSAPITCCLFLEKYDGIVLSSSKDKQIKFWDIETQFCFKTIMDNDFEIWGMTLLRDDTYLVTGSKENALSVYKISEELNSSNDINNPTATIDAFCPIRCDLVGNIQRCGKGRTVNLKTDKENHILACSGTDSEIELFYFCSEKESITRLSKRLKKLSVTNPSDENNTKLSLTDEIKRIPSIKTKEKVKSFDMLLTSSNELRVCVTFANNLIMLYKILDITQKNPEVSLNRSISLQGHHTECRSVCFSSDNLAIASGSGDSLKIWNRSTLSCLRTVDTKYIISSCFAPGDRHILLGSKCGNLLIVDIVGGEVIETIPAHEKEVWSVSLLPDLRGCITGGGDNTVKFWSFELVNDTKNGNENQKVLSLIHKNTLQLEESVLGAKVTPDGKYVACALLDSTIKVFFMDTFKFFLSLYGHKLPVLCMDISYDSTLIATGSADRNVKIWGMDFGDCHRSLFAHDDSVMALQFIPKTHMFFTCGKDGKIKQWDADTFEKIITLPGHIGEAYSLCVSPNGKFLVTCGSDRTIRIFERTNEPLILQDEQEEEREEIENRTLATGENSLIPGLPGLNLPSKKTVGAEKAAENILDCLEQIKKLDNDSSNEIPLIMKFYEASNTIDYLVAVFGSIRTCDLEEALLLLPFSCVCEILEKLPVITSQRKDQTELICKIAVFLLKIHHKPIISNRVMLLSIKQLIQHLQESVAQFRDTIGENICSMGLLQQRIENKDKIELFKDSSKAQKIKDKKQKKRQIMKRVHMQISS</sequence>
<dbReference type="AlphaFoldDB" id="A0A1J1HY36"/>
<evidence type="ECO:0000256" key="3">
    <source>
        <dbReference type="ARBA" id="ARBA00038229"/>
    </source>
</evidence>
<reference evidence="6 7" key="1">
    <citation type="submission" date="2015-04" db="EMBL/GenBank/DDBJ databases">
        <authorList>
            <person name="Syromyatnikov M.Y."/>
            <person name="Popov V.N."/>
        </authorList>
    </citation>
    <scope>NUCLEOTIDE SEQUENCE [LARGE SCALE GENOMIC DNA]</scope>
</reference>
<feature type="repeat" description="WD" evidence="4">
    <location>
        <begin position="380"/>
        <end position="420"/>
    </location>
</feature>
<dbReference type="InterPro" id="IPR036322">
    <property type="entry name" value="WD40_repeat_dom_sf"/>
</dbReference>
<dbReference type="SUPFAM" id="SSF50978">
    <property type="entry name" value="WD40 repeat-like"/>
    <property type="match status" value="1"/>
</dbReference>
<evidence type="ECO:0000256" key="1">
    <source>
        <dbReference type="ARBA" id="ARBA00022574"/>
    </source>
</evidence>
<feature type="repeat" description="WD" evidence="4">
    <location>
        <begin position="559"/>
        <end position="600"/>
    </location>
</feature>
<dbReference type="InterPro" id="IPR051570">
    <property type="entry name" value="TBC1_cilium_biogenesis"/>
</dbReference>
<feature type="repeat" description="WD" evidence="4">
    <location>
        <begin position="643"/>
        <end position="684"/>
    </location>
</feature>
<dbReference type="EMBL" id="CVRI01000036">
    <property type="protein sequence ID" value="CRK93008.1"/>
    <property type="molecule type" value="Genomic_DNA"/>
</dbReference>
<dbReference type="GO" id="GO:0032040">
    <property type="term" value="C:small-subunit processome"/>
    <property type="evidence" value="ECO:0007669"/>
    <property type="project" value="TreeGrafter"/>
</dbReference>
<dbReference type="InterPro" id="IPR020472">
    <property type="entry name" value="WD40_PAC1"/>
</dbReference>